<dbReference type="InterPro" id="IPR036291">
    <property type="entry name" value="NAD(P)-bd_dom_sf"/>
</dbReference>
<dbReference type="PANTHER" id="PTHR43362:SF1">
    <property type="entry name" value="MANNITOL DEHYDROGENASE 2-RELATED"/>
    <property type="match status" value="1"/>
</dbReference>
<accession>A0A2Z2NYZ2</accession>
<dbReference type="Gene3D" id="3.40.50.720">
    <property type="entry name" value="NAD(P)-binding Rossmann-like Domain"/>
    <property type="match status" value="1"/>
</dbReference>
<dbReference type="PRINTS" id="PR00084">
    <property type="entry name" value="MTLDHDRGNASE"/>
</dbReference>
<feature type="domain" description="Mannitol dehydrogenase N-terminal" evidence="2">
    <location>
        <begin position="39"/>
        <end position="287"/>
    </location>
</feature>
<dbReference type="Pfam" id="PF01232">
    <property type="entry name" value="Mannitol_dh"/>
    <property type="match status" value="1"/>
</dbReference>
<dbReference type="InterPro" id="IPR013118">
    <property type="entry name" value="Mannitol_DH_C"/>
</dbReference>
<dbReference type="InterPro" id="IPR008927">
    <property type="entry name" value="6-PGluconate_DH-like_C_sf"/>
</dbReference>
<protein>
    <submittedName>
        <fullName evidence="4">Mannitol 2-dehydrogenase</fullName>
        <ecNumber evidence="4">1.1.1.67</ecNumber>
    </submittedName>
</protein>
<dbReference type="PANTHER" id="PTHR43362">
    <property type="entry name" value="MANNITOL DEHYDROGENASE DSF1-RELATED"/>
    <property type="match status" value="1"/>
</dbReference>
<dbReference type="EMBL" id="CP018632">
    <property type="protein sequence ID" value="ASJ72354.1"/>
    <property type="molecule type" value="Genomic_DNA"/>
</dbReference>
<dbReference type="InterPro" id="IPR013131">
    <property type="entry name" value="Mannitol_DH_N"/>
</dbReference>
<evidence type="ECO:0000256" key="1">
    <source>
        <dbReference type="ARBA" id="ARBA00023002"/>
    </source>
</evidence>
<dbReference type="AlphaFoldDB" id="A0A2Z2NYZ2"/>
<keyword evidence="1 4" id="KW-0560">Oxidoreductase</keyword>
<reference evidence="4 5" key="1">
    <citation type="submission" date="2016-12" db="EMBL/GenBank/DDBJ databases">
        <authorList>
            <person name="Song W.-J."/>
            <person name="Kurnit D.M."/>
        </authorList>
    </citation>
    <scope>NUCLEOTIDE SEQUENCE [LARGE SCALE GENOMIC DNA]</scope>
    <source>
        <strain evidence="4 5">IMCC3135</strain>
    </source>
</reference>
<sequence length="501" mass="54063">MIDTDNRTEQSVKLSLDTLSQIPADVSRPLYERSSLSKGILHFGPGNFHRSHQGVYLDRLLNLGLDLDWAIVGASVMPGDARLRDVMMQQDLLSTVVTQSATTSEAHISGSMIDYLPVGDTQAILDTLADPAIRIVSLTVTEGGYFVDAATGKFDSGHVAIVADAANISAPKTVFGCIVQGLAGRRDRGEAPFTVMSCDNLPHNGHAARAAVVGLAKLVDESLAEWIDTNSRFPNGMVDRITPATGDFERSRVRSLFGVADDSPVFCEDYIQWVLEDDFVAGRPALERAGVQIVPDVAPYEAMKIRILNGGHAVLAYPAGLLGIEYAHEAMQNELIKGFLEKVQLTEIVSVVPPVPGVDLGEYRASVIERFANPAIGDTITRLCLDGSNRQPKFIVPTLADQLAAGASIDGLALSSAFWCRYCEGVTEAGETIAPNDPSWDLLQATAKASVEDPVAWLKMRDVYGDLGNDARFQESFTRALTGIRRDGVVGMLTRYIKGAE</sequence>
<dbReference type="InterPro" id="IPR000669">
    <property type="entry name" value="Mannitol_DH"/>
</dbReference>
<gene>
    <name evidence="4" type="primary">mtlK_1</name>
    <name evidence="4" type="ORF">IMCC3135_11320</name>
</gene>
<dbReference type="InterPro" id="IPR013328">
    <property type="entry name" value="6PGD_dom2"/>
</dbReference>
<evidence type="ECO:0000313" key="5">
    <source>
        <dbReference type="Proteomes" id="UP000250079"/>
    </source>
</evidence>
<dbReference type="EC" id="1.1.1.67" evidence="4"/>
<keyword evidence="5" id="KW-1185">Reference proteome</keyword>
<dbReference type="SUPFAM" id="SSF51735">
    <property type="entry name" value="NAD(P)-binding Rossmann-fold domains"/>
    <property type="match status" value="1"/>
</dbReference>
<organism evidence="4 5">
    <name type="scientific">Granulosicoccus antarcticus IMCC3135</name>
    <dbReference type="NCBI Taxonomy" id="1192854"/>
    <lineage>
        <taxon>Bacteria</taxon>
        <taxon>Pseudomonadati</taxon>
        <taxon>Pseudomonadota</taxon>
        <taxon>Gammaproteobacteria</taxon>
        <taxon>Chromatiales</taxon>
        <taxon>Granulosicoccaceae</taxon>
        <taxon>Granulosicoccus</taxon>
    </lineage>
</organism>
<feature type="domain" description="Mannitol dehydrogenase C-terminal" evidence="3">
    <location>
        <begin position="296"/>
        <end position="482"/>
    </location>
</feature>
<evidence type="ECO:0000259" key="3">
    <source>
        <dbReference type="Pfam" id="PF08125"/>
    </source>
</evidence>
<dbReference type="Proteomes" id="UP000250079">
    <property type="component" value="Chromosome"/>
</dbReference>
<dbReference type="Pfam" id="PF08125">
    <property type="entry name" value="Mannitol_dh_C"/>
    <property type="match status" value="1"/>
</dbReference>
<dbReference type="GO" id="GO:0050086">
    <property type="term" value="F:mannitol 2-dehydrogenase activity"/>
    <property type="evidence" value="ECO:0007669"/>
    <property type="project" value="UniProtKB-EC"/>
</dbReference>
<dbReference type="SUPFAM" id="SSF48179">
    <property type="entry name" value="6-phosphogluconate dehydrogenase C-terminal domain-like"/>
    <property type="match status" value="1"/>
</dbReference>
<dbReference type="InterPro" id="IPR050988">
    <property type="entry name" value="Mannitol_DH/Oxidoreductase"/>
</dbReference>
<proteinExistence type="predicted"/>
<dbReference type="KEGG" id="gai:IMCC3135_11320"/>
<name>A0A2Z2NYZ2_9GAMM</name>
<evidence type="ECO:0000259" key="2">
    <source>
        <dbReference type="Pfam" id="PF01232"/>
    </source>
</evidence>
<dbReference type="RefSeq" id="WP_205738003.1">
    <property type="nucleotide sequence ID" value="NZ_CP018632.1"/>
</dbReference>
<evidence type="ECO:0000313" key="4">
    <source>
        <dbReference type="EMBL" id="ASJ72354.1"/>
    </source>
</evidence>
<dbReference type="Gene3D" id="1.10.1040.10">
    <property type="entry name" value="N-(1-d-carboxylethyl)-l-norvaline Dehydrogenase, domain 2"/>
    <property type="match status" value="1"/>
</dbReference>